<comment type="caution">
    <text evidence="3">The sequence shown here is derived from an EMBL/GenBank/DDBJ whole genome shotgun (WGS) entry which is preliminary data.</text>
</comment>
<dbReference type="Proteomes" id="UP000664658">
    <property type="component" value="Unassembled WGS sequence"/>
</dbReference>
<feature type="compositionally biased region" description="Basic and acidic residues" evidence="1">
    <location>
        <begin position="1"/>
        <end position="20"/>
    </location>
</feature>
<gene>
    <name evidence="3" type="ORF">J2R62_00410</name>
</gene>
<protein>
    <submittedName>
        <fullName evidence="3">Uncharacterized protein</fullName>
    </submittedName>
</protein>
<evidence type="ECO:0000256" key="1">
    <source>
        <dbReference type="SAM" id="MobiDB-lite"/>
    </source>
</evidence>
<dbReference type="RefSeq" id="WP_207541391.1">
    <property type="nucleotide sequence ID" value="NZ_JAFNAA010000001.1"/>
</dbReference>
<keyword evidence="2" id="KW-0472">Membrane</keyword>
<accession>A0A8I1W3Q1</accession>
<proteinExistence type="predicted"/>
<keyword evidence="2" id="KW-0812">Transmembrane</keyword>
<reference evidence="3" key="1">
    <citation type="submission" date="2021-03" db="EMBL/GenBank/DDBJ databases">
        <title>Plesiomonas shigelloides zfcc0051, isolated from zebrafish feces.</title>
        <authorList>
            <person name="Vanderhoek Z."/>
            <person name="Gaulke C."/>
        </authorList>
    </citation>
    <scope>NUCLEOTIDE SEQUENCE</scope>
    <source>
        <strain evidence="3">Zfcc0051</strain>
    </source>
</reference>
<evidence type="ECO:0000313" key="3">
    <source>
        <dbReference type="EMBL" id="MBO1106695.1"/>
    </source>
</evidence>
<name>A0A8I1W3Q1_PLESH</name>
<sequence>MFDPKDIYHPREFRDGERSDLGYSAGERPSYHEPKRRERYDSYAREKQASRHWLFPAWFFFLGFMTAMFIAYRWPLLFVHVLTEFGHFFMRIGGAISALFSSSL</sequence>
<evidence type="ECO:0000256" key="2">
    <source>
        <dbReference type="SAM" id="Phobius"/>
    </source>
</evidence>
<dbReference type="EMBL" id="JAFNAA010000001">
    <property type="protein sequence ID" value="MBO1106695.1"/>
    <property type="molecule type" value="Genomic_DNA"/>
</dbReference>
<keyword evidence="2" id="KW-1133">Transmembrane helix</keyword>
<feature type="region of interest" description="Disordered" evidence="1">
    <location>
        <begin position="1"/>
        <end position="35"/>
    </location>
</feature>
<feature type="transmembrane region" description="Helical" evidence="2">
    <location>
        <begin position="53"/>
        <end position="72"/>
    </location>
</feature>
<dbReference type="AlphaFoldDB" id="A0A8I1W3Q1"/>
<evidence type="ECO:0000313" key="4">
    <source>
        <dbReference type="Proteomes" id="UP000664658"/>
    </source>
</evidence>
<organism evidence="3 4">
    <name type="scientific">Plesiomonas shigelloides</name>
    <name type="common">Aeromonas shigelloides</name>
    <dbReference type="NCBI Taxonomy" id="703"/>
    <lineage>
        <taxon>Bacteria</taxon>
        <taxon>Pseudomonadati</taxon>
        <taxon>Pseudomonadota</taxon>
        <taxon>Gammaproteobacteria</taxon>
        <taxon>Enterobacterales</taxon>
        <taxon>Enterobacteriaceae</taxon>
        <taxon>Plesiomonas</taxon>
    </lineage>
</organism>